<gene>
    <name evidence="2" type="ORF">RND71_026361</name>
</gene>
<comment type="caution">
    <text evidence="2">The sequence shown here is derived from an EMBL/GenBank/DDBJ whole genome shotgun (WGS) entry which is preliminary data.</text>
</comment>
<sequence length="129" mass="14826">MVGKDWLVVLKTSPRDLFNMPEKDDNGKDVEDEALPDGEAYQQEEVEFNMQRIDDQENDILVSLHRDDVEPQTINCTETSEQARTSVNNEENGFINDNHVDLSESEESEEELLDDIEGEDIDMEDSDMD</sequence>
<dbReference type="AlphaFoldDB" id="A0AAE1RNS2"/>
<feature type="compositionally biased region" description="Polar residues" evidence="1">
    <location>
        <begin position="79"/>
        <end position="91"/>
    </location>
</feature>
<evidence type="ECO:0000313" key="2">
    <source>
        <dbReference type="EMBL" id="KAK4354167.1"/>
    </source>
</evidence>
<name>A0AAE1RNS2_9SOLA</name>
<proteinExistence type="predicted"/>
<evidence type="ECO:0000313" key="3">
    <source>
        <dbReference type="Proteomes" id="UP001291623"/>
    </source>
</evidence>
<keyword evidence="3" id="KW-1185">Reference proteome</keyword>
<organism evidence="2 3">
    <name type="scientific">Anisodus tanguticus</name>
    <dbReference type="NCBI Taxonomy" id="243964"/>
    <lineage>
        <taxon>Eukaryota</taxon>
        <taxon>Viridiplantae</taxon>
        <taxon>Streptophyta</taxon>
        <taxon>Embryophyta</taxon>
        <taxon>Tracheophyta</taxon>
        <taxon>Spermatophyta</taxon>
        <taxon>Magnoliopsida</taxon>
        <taxon>eudicotyledons</taxon>
        <taxon>Gunneridae</taxon>
        <taxon>Pentapetalae</taxon>
        <taxon>asterids</taxon>
        <taxon>lamiids</taxon>
        <taxon>Solanales</taxon>
        <taxon>Solanaceae</taxon>
        <taxon>Solanoideae</taxon>
        <taxon>Hyoscyameae</taxon>
        <taxon>Anisodus</taxon>
    </lineage>
</organism>
<dbReference type="Proteomes" id="UP001291623">
    <property type="component" value="Unassembled WGS sequence"/>
</dbReference>
<feature type="compositionally biased region" description="Acidic residues" evidence="1">
    <location>
        <begin position="103"/>
        <end position="129"/>
    </location>
</feature>
<dbReference type="EMBL" id="JAVYJV010000014">
    <property type="protein sequence ID" value="KAK4354167.1"/>
    <property type="molecule type" value="Genomic_DNA"/>
</dbReference>
<evidence type="ECO:0000256" key="1">
    <source>
        <dbReference type="SAM" id="MobiDB-lite"/>
    </source>
</evidence>
<feature type="region of interest" description="Disordered" evidence="1">
    <location>
        <begin position="79"/>
        <end position="129"/>
    </location>
</feature>
<reference evidence="2" key="1">
    <citation type="submission" date="2023-12" db="EMBL/GenBank/DDBJ databases">
        <title>Genome assembly of Anisodus tanguticus.</title>
        <authorList>
            <person name="Wang Y.-J."/>
        </authorList>
    </citation>
    <scope>NUCLEOTIDE SEQUENCE</scope>
    <source>
        <strain evidence="2">KB-2021</strain>
        <tissue evidence="2">Leaf</tissue>
    </source>
</reference>
<protein>
    <submittedName>
        <fullName evidence="2">Uncharacterized protein</fullName>
    </submittedName>
</protein>
<accession>A0AAE1RNS2</accession>